<comment type="caution">
    <text evidence="1">The sequence shown here is derived from an EMBL/GenBank/DDBJ whole genome shotgun (WGS) entry which is preliminary data.</text>
</comment>
<evidence type="ECO:0000313" key="1">
    <source>
        <dbReference type="EMBL" id="TWT91734.1"/>
    </source>
</evidence>
<dbReference type="EMBL" id="SJPN01000014">
    <property type="protein sequence ID" value="TWT91734.1"/>
    <property type="molecule type" value="Genomic_DNA"/>
</dbReference>
<protein>
    <submittedName>
        <fullName evidence="1">Uncharacterized protein</fullName>
    </submittedName>
</protein>
<evidence type="ECO:0000313" key="2">
    <source>
        <dbReference type="Proteomes" id="UP000320176"/>
    </source>
</evidence>
<dbReference type="RefSeq" id="WP_146523389.1">
    <property type="nucleotide sequence ID" value="NZ_CP151726.1"/>
</dbReference>
<keyword evidence="2" id="KW-1185">Reference proteome</keyword>
<accession>A0A5C5ZVX6</accession>
<organism evidence="1 2">
    <name type="scientific">Stieleria varia</name>
    <dbReference type="NCBI Taxonomy" id="2528005"/>
    <lineage>
        <taxon>Bacteria</taxon>
        <taxon>Pseudomonadati</taxon>
        <taxon>Planctomycetota</taxon>
        <taxon>Planctomycetia</taxon>
        <taxon>Pirellulales</taxon>
        <taxon>Pirellulaceae</taxon>
        <taxon>Stieleria</taxon>
    </lineage>
</organism>
<dbReference type="AlphaFoldDB" id="A0A5C5ZVX6"/>
<name>A0A5C5ZVX6_9BACT</name>
<sequence>MTGIQFAPIRDERSLLYSPLAIRLLDTFTLQPPIGRTSLILQRKTAGGQWQDTDAIALRTADDVYSYPGLGRTANIDRSPDRCRVRIDTDYYEPYVPVDLEEFDVHPYNDQNPLETSQYAQRVRKIILQPNARYPYESHVPLMRGQLRHDFLDGPLIAHAAIEHQGIKVFSDNGGEFTLPIRFPAQDTFTVAPSQPNEIKVQNARGYFKALLSIDGEVVSLYRVIEIIWHSATSDVATLTLEPELGNDLPSGLSAGQAVSVRTFAVHIETPTVPEFVFDARAQSGVQKIQTIVIPSTP</sequence>
<reference evidence="1 2" key="1">
    <citation type="submission" date="2019-02" db="EMBL/GenBank/DDBJ databases">
        <title>Deep-cultivation of Planctomycetes and their phenomic and genomic characterization uncovers novel biology.</title>
        <authorList>
            <person name="Wiegand S."/>
            <person name="Jogler M."/>
            <person name="Boedeker C."/>
            <person name="Pinto D."/>
            <person name="Vollmers J."/>
            <person name="Rivas-Marin E."/>
            <person name="Kohn T."/>
            <person name="Peeters S.H."/>
            <person name="Heuer A."/>
            <person name="Rast P."/>
            <person name="Oberbeckmann S."/>
            <person name="Bunk B."/>
            <person name="Jeske O."/>
            <person name="Meyerdierks A."/>
            <person name="Storesund J.E."/>
            <person name="Kallscheuer N."/>
            <person name="Luecker S."/>
            <person name="Lage O.M."/>
            <person name="Pohl T."/>
            <person name="Merkel B.J."/>
            <person name="Hornburger P."/>
            <person name="Mueller R.-W."/>
            <person name="Bruemmer F."/>
            <person name="Labrenz M."/>
            <person name="Spormann A.M."/>
            <person name="Op Den Camp H."/>
            <person name="Overmann J."/>
            <person name="Amann R."/>
            <person name="Jetten M.S.M."/>
            <person name="Mascher T."/>
            <person name="Medema M.H."/>
            <person name="Devos D.P."/>
            <person name="Kaster A.-K."/>
            <person name="Ovreas L."/>
            <person name="Rohde M."/>
            <person name="Galperin M.Y."/>
            <person name="Jogler C."/>
        </authorList>
    </citation>
    <scope>NUCLEOTIDE SEQUENCE [LARGE SCALE GENOMIC DNA]</scope>
    <source>
        <strain evidence="1 2">Pla52n</strain>
    </source>
</reference>
<gene>
    <name evidence="1" type="ORF">Pla52n_64840</name>
</gene>
<dbReference type="Proteomes" id="UP000320176">
    <property type="component" value="Unassembled WGS sequence"/>
</dbReference>
<proteinExistence type="predicted"/>